<sequence length="1144" mass="133187">MIKEKVFFQPSINIRFDYGRQILYERYLPTPSHADALKGLLKGFLGEGTRAHIIVGPYGSGKSLVGTILAGIVSKNVSNELFQQVLKKFQSVDDQIHSLLLDVKQTNKTFIPVFLNGNEGNFRRSLLSALYNTLREQDLNFSEPIIVADILRIVDTWKDKYESTYNQFIVLLEEMKWTVDTWRKDIEKVNVSAIEWFKKIYPVLTSGSHLSINFDKDIINQLKYILSELRAKNLGLFIIYDEFGRFLQTLPPTEVHETMQELQDLAEFSNSDQGNNLNMLLITHRNLGQYALRYNEELQKEFQRIEKRYNTYYTKADPSTFIRLSSLLTQDYRNDKIKVDDFVQELRYFNLFPDLNVFEIDSLVIKKSYPLHPVSLFVLPQLANLVAQNERTLFTFLESDERGGLKSYYERKKDWYRIDSVFDYFEPSFGEFELDSLTGQAYSLYHRLQKRLPESPTYSDQLKVLKLLAIWNISGLYPQQDPNEEFISFAFAWEISWTRLILEQLHSKKVIRFNSAFDYWELFEGSSVDIEASIDERLQSHPLKKRQRMDLLRSVLIHKYVLPKQYNDEKSITRFAPVVPIYQSELNDEGSFQSVFADYDNVDAAIVYVFNDTDTDNESLRKFIKEWSVKKEKILFVTANEGISIDRDIERLAMLHLMRDDKYFISQDKYLLDEIETIISHTIFKLNQALEPITKFQHCSWIYKGEHHTVKSGMALSQFLSDVMEKIYSDTPEIRNEAFNRNTITKVQRKAAIQVLDKIIQIHKTKNIEIQGYGPDYLIFATVIKNNRINFDHPEITDNESLKKLRNELLDIIEQGSGKVSDLIKIISNPPYGVRKPVVPILFAALLHHEWNYLMFYHNGMFNAKVDGDLLYYVVDNPEQYTFKYLPFNSKYNGLLQIIKGLFEDFIQIEDDYLHPAVFVNQVLLRWLRSLPRITQNTGQLSELANQIKECIRQGEVQPETSIERIHQLCKSINKMEVLSSVRSECEDYNETHKNHIGKCILQAANALSFDELKGWAEKQEAIVKASNPFVQSILTAQVSNWVDHLCEKVVGVKRENWSDTTDQLFISQVNTYLENLKSEINVASYIEIKVGNSSIAIPKVSLSEKSQAIFNSTRANMVQMKRKVPKAEIQILLLELLKEISED</sequence>
<comment type="caution">
    <text evidence="1">The sequence shown here is derived from an EMBL/GenBank/DDBJ whole genome shotgun (WGS) entry which is preliminary data.</text>
</comment>
<evidence type="ECO:0000313" key="2">
    <source>
        <dbReference type="Proteomes" id="UP001139534"/>
    </source>
</evidence>
<dbReference type="InterPro" id="IPR002052">
    <property type="entry name" value="DNA_methylase_N6_adenine_CS"/>
</dbReference>
<dbReference type="EMBL" id="JALPRK010000005">
    <property type="protein sequence ID" value="MCK8487009.1"/>
    <property type="molecule type" value="Genomic_DNA"/>
</dbReference>
<dbReference type="RefSeq" id="WP_248551222.1">
    <property type="nucleotide sequence ID" value="NZ_JALPRK010000005.1"/>
</dbReference>
<dbReference type="Proteomes" id="UP001139534">
    <property type="component" value="Unassembled WGS sequence"/>
</dbReference>
<dbReference type="GO" id="GO:0008168">
    <property type="term" value="F:methyltransferase activity"/>
    <property type="evidence" value="ECO:0007669"/>
    <property type="project" value="InterPro"/>
</dbReference>
<proteinExistence type="predicted"/>
<name>A0A9X2BNL7_9BACL</name>
<keyword evidence="2" id="KW-1185">Reference proteome</keyword>
<dbReference type="GO" id="GO:0003676">
    <property type="term" value="F:nucleic acid binding"/>
    <property type="evidence" value="ECO:0007669"/>
    <property type="project" value="InterPro"/>
</dbReference>
<reference evidence="1" key="1">
    <citation type="submission" date="2022-04" db="EMBL/GenBank/DDBJ databases">
        <authorList>
            <person name="Seo M.-J."/>
        </authorList>
    </citation>
    <scope>NUCLEOTIDE SEQUENCE</scope>
    <source>
        <strain evidence="1">MBLB2552</strain>
    </source>
</reference>
<dbReference type="GO" id="GO:0032259">
    <property type="term" value="P:methylation"/>
    <property type="evidence" value="ECO:0007669"/>
    <property type="project" value="InterPro"/>
</dbReference>
<dbReference type="InterPro" id="IPR027417">
    <property type="entry name" value="P-loop_NTPase"/>
</dbReference>
<protein>
    <submittedName>
        <fullName evidence="1">Uncharacterized protein</fullName>
    </submittedName>
</protein>
<dbReference type="AlphaFoldDB" id="A0A9X2BNL7"/>
<gene>
    <name evidence="1" type="ORF">M0651_07495</name>
</gene>
<organism evidence="1 2">
    <name type="scientific">Paenibacillus mellifer</name>
    <dbReference type="NCBI Taxonomy" id="2937794"/>
    <lineage>
        <taxon>Bacteria</taxon>
        <taxon>Bacillati</taxon>
        <taxon>Bacillota</taxon>
        <taxon>Bacilli</taxon>
        <taxon>Bacillales</taxon>
        <taxon>Paenibacillaceae</taxon>
        <taxon>Paenibacillus</taxon>
    </lineage>
</organism>
<accession>A0A9X2BNL7</accession>
<evidence type="ECO:0000313" key="1">
    <source>
        <dbReference type="EMBL" id="MCK8487009.1"/>
    </source>
</evidence>
<dbReference type="PROSITE" id="PS00092">
    <property type="entry name" value="N6_MTASE"/>
    <property type="match status" value="1"/>
</dbReference>
<dbReference type="SUPFAM" id="SSF52540">
    <property type="entry name" value="P-loop containing nucleoside triphosphate hydrolases"/>
    <property type="match status" value="1"/>
</dbReference>